<dbReference type="Pfam" id="PF00069">
    <property type="entry name" value="Pkinase"/>
    <property type="match status" value="1"/>
</dbReference>
<evidence type="ECO:0000256" key="4">
    <source>
        <dbReference type="ARBA" id="ARBA00022840"/>
    </source>
</evidence>
<evidence type="ECO:0000313" key="6">
    <source>
        <dbReference type="EMBL" id="EST41355.1"/>
    </source>
</evidence>
<protein>
    <submittedName>
        <fullName evidence="6">Kinase</fullName>
    </submittedName>
</protein>
<dbReference type="SUPFAM" id="SSF56112">
    <property type="entry name" value="Protein kinase-like (PK-like)"/>
    <property type="match status" value="1"/>
</dbReference>
<dbReference type="InterPro" id="IPR000719">
    <property type="entry name" value="Prot_kinase_dom"/>
</dbReference>
<proteinExistence type="predicted"/>
<dbReference type="GO" id="GO:0010506">
    <property type="term" value="P:regulation of autophagy"/>
    <property type="evidence" value="ECO:0007669"/>
    <property type="project" value="InterPro"/>
</dbReference>
<evidence type="ECO:0000256" key="3">
    <source>
        <dbReference type="ARBA" id="ARBA00022777"/>
    </source>
</evidence>
<keyword evidence="3 6" id="KW-0418">Kinase</keyword>
<reference evidence="6 7" key="1">
    <citation type="journal article" date="2014" name="PLoS Genet.">
        <title>The Genome of Spironucleus salmonicida Highlights a Fish Pathogen Adapted to Fluctuating Environments.</title>
        <authorList>
            <person name="Xu F."/>
            <person name="Jerlstrom-Hultqvist J."/>
            <person name="Einarsson E."/>
            <person name="Astvaldsson A."/>
            <person name="Svard S.G."/>
            <person name="Andersson J.O."/>
        </authorList>
    </citation>
    <scope>NUCLEOTIDE SEQUENCE</scope>
    <source>
        <strain evidence="7">ATCC 50377</strain>
    </source>
</reference>
<dbReference type="GO" id="GO:0005829">
    <property type="term" value="C:cytosol"/>
    <property type="evidence" value="ECO:0007669"/>
    <property type="project" value="TreeGrafter"/>
</dbReference>
<dbReference type="InterPro" id="IPR045269">
    <property type="entry name" value="Atg1-like"/>
</dbReference>
<accession>V6LA98</accession>
<feature type="domain" description="Protein kinase" evidence="5">
    <location>
        <begin position="10"/>
        <end position="258"/>
    </location>
</feature>
<evidence type="ECO:0000256" key="2">
    <source>
        <dbReference type="ARBA" id="ARBA00022741"/>
    </source>
</evidence>
<dbReference type="Gene3D" id="1.10.510.10">
    <property type="entry name" value="Transferase(Phosphotransferase) domain 1"/>
    <property type="match status" value="1"/>
</dbReference>
<dbReference type="VEuPathDB" id="GiardiaDB:SS50377_26500"/>
<organism evidence="6">
    <name type="scientific">Spironucleus salmonicida</name>
    <dbReference type="NCBI Taxonomy" id="348837"/>
    <lineage>
        <taxon>Eukaryota</taxon>
        <taxon>Metamonada</taxon>
        <taxon>Diplomonadida</taxon>
        <taxon>Hexamitidae</taxon>
        <taxon>Hexamitinae</taxon>
        <taxon>Spironucleus</taxon>
    </lineage>
</organism>
<reference evidence="7" key="2">
    <citation type="submission" date="2020-12" db="EMBL/GenBank/DDBJ databases">
        <title>New Spironucleus salmonicida genome in near-complete chromosomes.</title>
        <authorList>
            <person name="Xu F."/>
            <person name="Kurt Z."/>
            <person name="Jimenez-Gonzalez A."/>
            <person name="Astvaldsson A."/>
            <person name="Andersson J.O."/>
            <person name="Svard S.G."/>
        </authorList>
    </citation>
    <scope>NUCLEOTIDE SEQUENCE</scope>
    <source>
        <strain evidence="7">ATCC 50377</strain>
    </source>
</reference>
<dbReference type="GO" id="GO:0005776">
    <property type="term" value="C:autophagosome"/>
    <property type="evidence" value="ECO:0007669"/>
    <property type="project" value="TreeGrafter"/>
</dbReference>
<dbReference type="PANTHER" id="PTHR24348">
    <property type="entry name" value="SERINE/THREONINE-PROTEIN KINASE UNC-51-RELATED"/>
    <property type="match status" value="1"/>
</dbReference>
<gene>
    <name evidence="6" type="ORF">SS50377_19069</name>
    <name evidence="7" type="ORF">SS50377_26500</name>
</gene>
<dbReference type="InterPro" id="IPR011009">
    <property type="entry name" value="Kinase-like_dom_sf"/>
</dbReference>
<dbReference type="GO" id="GO:0005524">
    <property type="term" value="F:ATP binding"/>
    <property type="evidence" value="ECO:0007669"/>
    <property type="project" value="UniProtKB-KW"/>
</dbReference>
<dbReference type="PANTHER" id="PTHR24348:SF22">
    <property type="entry name" value="NON-SPECIFIC SERINE_THREONINE PROTEIN KINASE"/>
    <property type="match status" value="1"/>
</dbReference>
<sequence length="258" mass="30488">MEYVYHPKNSQLLSRLGAGSHATVYKMKFNDEMVAYKLFSKQTPEILKNAQKEAKFLSYMTKFPIMKNFTPNFIQFSEKPLYIIMEYIEGNTLNMNKLTDNEFNLLEQTFHQFISQLHTKFTLSIRDISPYNIIHSDDRFIFIDFEQLTELKKPYLTNYGTPKYAAPTEICDEKDDFLSAAIILSLRFGEVPWGNLRKLEHINQIKKQCILDCKKYFSFLTGRPRQWMFGFSGVLDEEQMEKCAYIDYRTEFSHLEGL</sequence>
<keyword evidence="4" id="KW-0067">ATP-binding</keyword>
<dbReference type="EMBL" id="KI546170">
    <property type="protein sequence ID" value="EST41355.1"/>
    <property type="molecule type" value="Genomic_DNA"/>
</dbReference>
<name>V6LA98_9EUKA</name>
<dbReference type="AlphaFoldDB" id="V6LA98"/>
<dbReference type="Proteomes" id="UP000018208">
    <property type="component" value="Unassembled WGS sequence"/>
</dbReference>
<dbReference type="EMBL" id="AUWU02000006">
    <property type="protein sequence ID" value="KAH0572290.1"/>
    <property type="molecule type" value="Genomic_DNA"/>
</dbReference>
<keyword evidence="2" id="KW-0547">Nucleotide-binding</keyword>
<dbReference type="GO" id="GO:0000407">
    <property type="term" value="C:phagophore assembly site"/>
    <property type="evidence" value="ECO:0007669"/>
    <property type="project" value="TreeGrafter"/>
</dbReference>
<evidence type="ECO:0000256" key="1">
    <source>
        <dbReference type="ARBA" id="ARBA00022679"/>
    </source>
</evidence>
<evidence type="ECO:0000259" key="5">
    <source>
        <dbReference type="PROSITE" id="PS50011"/>
    </source>
</evidence>
<evidence type="ECO:0000313" key="7">
    <source>
        <dbReference type="EMBL" id="KAH0572290.1"/>
    </source>
</evidence>
<dbReference type="PROSITE" id="PS50011">
    <property type="entry name" value="PROTEIN_KINASE_DOM"/>
    <property type="match status" value="1"/>
</dbReference>
<dbReference type="GO" id="GO:0000045">
    <property type="term" value="P:autophagosome assembly"/>
    <property type="evidence" value="ECO:0007669"/>
    <property type="project" value="TreeGrafter"/>
</dbReference>
<keyword evidence="8" id="KW-1185">Reference proteome</keyword>
<dbReference type="SMART" id="SM00220">
    <property type="entry name" value="S_TKc"/>
    <property type="match status" value="1"/>
</dbReference>
<dbReference type="GO" id="GO:0016020">
    <property type="term" value="C:membrane"/>
    <property type="evidence" value="ECO:0007669"/>
    <property type="project" value="TreeGrafter"/>
</dbReference>
<evidence type="ECO:0000313" key="8">
    <source>
        <dbReference type="Proteomes" id="UP000018208"/>
    </source>
</evidence>
<dbReference type="GO" id="GO:0004674">
    <property type="term" value="F:protein serine/threonine kinase activity"/>
    <property type="evidence" value="ECO:0007669"/>
    <property type="project" value="InterPro"/>
</dbReference>
<keyword evidence="1" id="KW-0808">Transferase</keyword>